<dbReference type="Gene3D" id="1.20.120.920">
    <property type="entry name" value="CRISPR-associated endonuclease Cas1, C-terminal domain"/>
    <property type="match status" value="1"/>
</dbReference>
<dbReference type="GO" id="GO:0016787">
    <property type="term" value="F:hydrolase activity"/>
    <property type="evidence" value="ECO:0007669"/>
    <property type="project" value="UniProtKB-KW"/>
</dbReference>
<evidence type="ECO:0000256" key="9">
    <source>
        <dbReference type="ARBA" id="ARBA00038592"/>
    </source>
</evidence>
<evidence type="ECO:0000256" key="5">
    <source>
        <dbReference type="ARBA" id="ARBA00022842"/>
    </source>
</evidence>
<keyword evidence="4 10" id="KW-0378">Hydrolase</keyword>
<keyword evidence="7" id="KW-0238">DNA-binding</keyword>
<evidence type="ECO:0000256" key="8">
    <source>
        <dbReference type="ARBA" id="ARBA00023211"/>
    </source>
</evidence>
<evidence type="ECO:0000256" key="7">
    <source>
        <dbReference type="ARBA" id="ARBA00023125"/>
    </source>
</evidence>
<dbReference type="PANTHER" id="PTHR34353">
    <property type="entry name" value="CRISPR-ASSOCIATED ENDONUCLEASE CAS1 1"/>
    <property type="match status" value="1"/>
</dbReference>
<keyword evidence="2" id="KW-0479">Metal-binding</keyword>
<dbReference type="GO" id="GO:0004519">
    <property type="term" value="F:endonuclease activity"/>
    <property type="evidence" value="ECO:0007669"/>
    <property type="project" value="UniProtKB-KW"/>
</dbReference>
<evidence type="ECO:0000256" key="4">
    <source>
        <dbReference type="ARBA" id="ARBA00022801"/>
    </source>
</evidence>
<keyword evidence="6" id="KW-0051">Antiviral defense</keyword>
<keyword evidence="8" id="KW-0464">Manganese</keyword>
<dbReference type="Pfam" id="PF01867">
    <property type="entry name" value="Cas_Cas1"/>
    <property type="match status" value="1"/>
</dbReference>
<protein>
    <submittedName>
        <fullName evidence="10">CRISPR-associated endonuclease Cas1</fullName>
        <ecNumber evidence="10">3.1.-.-</ecNumber>
    </submittedName>
</protein>
<dbReference type="InterPro" id="IPR002729">
    <property type="entry name" value="CRISPR-assoc_Cas1"/>
</dbReference>
<dbReference type="GO" id="GO:0043571">
    <property type="term" value="P:maintenance of CRISPR repeat elements"/>
    <property type="evidence" value="ECO:0007669"/>
    <property type="project" value="InterPro"/>
</dbReference>
<gene>
    <name evidence="10" type="ORF">RJJ65_35515</name>
</gene>
<reference evidence="10" key="1">
    <citation type="submission" date="2023-04" db="EMBL/GenBank/DDBJ databases">
        <title>Genomic characterization of faba bean (Vicia faba) microsymbionts in Mexican soils.</title>
        <authorList>
            <person name="Rivera Orduna F.N."/>
            <person name="Guevara-Luna J."/>
            <person name="Yan J."/>
            <person name="Arroyo-Herrera I."/>
            <person name="Li Y."/>
            <person name="Vasquez-Murrieta M.S."/>
            <person name="Wang E.T."/>
        </authorList>
    </citation>
    <scope>NUCLEOTIDE SEQUENCE</scope>
    <source>
        <strain evidence="10">CH26</strain>
    </source>
</reference>
<dbReference type="AlphaFoldDB" id="A0AAJ2GZJ4"/>
<dbReference type="Proteomes" id="UP001268610">
    <property type="component" value="Unassembled WGS sequence"/>
</dbReference>
<keyword evidence="3 10" id="KW-0255">Endonuclease</keyword>
<dbReference type="EC" id="3.1.-.-" evidence="10"/>
<sequence>VNVLLSLSYTLLHGVFLKAVNSAGLDPQLGVLHDISFGRDSLVCDLMEIKRAAIEHWVWQLFANEIIRLEDFSFSDAPNQWPCNFGKAGRGRFYAEFAAIQETLLKDAQKITWALVKRLLKEASEQPSNTSL</sequence>
<proteinExistence type="predicted"/>
<dbReference type="RefSeq" id="WP_310866020.1">
    <property type="nucleotide sequence ID" value="NZ_JAVLSF010000233.1"/>
</dbReference>
<evidence type="ECO:0000256" key="1">
    <source>
        <dbReference type="ARBA" id="ARBA00022722"/>
    </source>
</evidence>
<dbReference type="GO" id="GO:0003677">
    <property type="term" value="F:DNA binding"/>
    <property type="evidence" value="ECO:0007669"/>
    <property type="project" value="UniProtKB-KW"/>
</dbReference>
<dbReference type="EMBL" id="JAVLSF010000233">
    <property type="protein sequence ID" value="MDR9777846.1"/>
    <property type="molecule type" value="Genomic_DNA"/>
</dbReference>
<evidence type="ECO:0000256" key="6">
    <source>
        <dbReference type="ARBA" id="ARBA00023118"/>
    </source>
</evidence>
<accession>A0AAJ2GZJ4</accession>
<dbReference type="GO" id="GO:0046872">
    <property type="term" value="F:metal ion binding"/>
    <property type="evidence" value="ECO:0007669"/>
    <property type="project" value="UniProtKB-KW"/>
</dbReference>
<feature type="non-terminal residue" evidence="10">
    <location>
        <position position="1"/>
    </location>
</feature>
<dbReference type="InterPro" id="IPR042206">
    <property type="entry name" value="CRISPR-assoc_Cas1_C"/>
</dbReference>
<organism evidence="10 11">
    <name type="scientific">Rhizobium hidalgonense</name>
    <dbReference type="NCBI Taxonomy" id="1538159"/>
    <lineage>
        <taxon>Bacteria</taxon>
        <taxon>Pseudomonadati</taxon>
        <taxon>Pseudomonadota</taxon>
        <taxon>Alphaproteobacteria</taxon>
        <taxon>Hyphomicrobiales</taxon>
        <taxon>Rhizobiaceae</taxon>
        <taxon>Rhizobium/Agrobacterium group</taxon>
        <taxon>Rhizobium</taxon>
    </lineage>
</organism>
<comment type="caution">
    <text evidence="10">The sequence shown here is derived from an EMBL/GenBank/DDBJ whole genome shotgun (WGS) entry which is preliminary data.</text>
</comment>
<evidence type="ECO:0000256" key="2">
    <source>
        <dbReference type="ARBA" id="ARBA00022723"/>
    </source>
</evidence>
<dbReference type="PANTHER" id="PTHR34353:SF2">
    <property type="entry name" value="CRISPR-ASSOCIATED ENDONUCLEASE CAS1 1"/>
    <property type="match status" value="1"/>
</dbReference>
<evidence type="ECO:0000313" key="10">
    <source>
        <dbReference type="EMBL" id="MDR9777846.1"/>
    </source>
</evidence>
<dbReference type="CDD" id="cd09634">
    <property type="entry name" value="Cas1_I-II-III"/>
    <property type="match status" value="1"/>
</dbReference>
<name>A0AAJ2GZJ4_9HYPH</name>
<dbReference type="GO" id="GO:0051607">
    <property type="term" value="P:defense response to virus"/>
    <property type="evidence" value="ECO:0007669"/>
    <property type="project" value="UniProtKB-KW"/>
</dbReference>
<keyword evidence="1" id="KW-0540">Nuclease</keyword>
<keyword evidence="5" id="KW-0460">Magnesium</keyword>
<comment type="subunit">
    <text evidence="9">Homodimer, forms a heterotetramer with a Cas2 homodimer.</text>
</comment>
<dbReference type="InterPro" id="IPR050646">
    <property type="entry name" value="Cas1"/>
</dbReference>
<evidence type="ECO:0000313" key="11">
    <source>
        <dbReference type="Proteomes" id="UP001268610"/>
    </source>
</evidence>
<evidence type="ECO:0000256" key="3">
    <source>
        <dbReference type="ARBA" id="ARBA00022759"/>
    </source>
</evidence>